<dbReference type="Pfam" id="PF00012">
    <property type="entry name" value="HSP70"/>
    <property type="match status" value="1"/>
</dbReference>
<dbReference type="PANTHER" id="PTHR14187">
    <property type="entry name" value="ALPHA KINASE/ELONGATION FACTOR 2 KINASE"/>
    <property type="match status" value="1"/>
</dbReference>
<comment type="similarity">
    <text evidence="1">Belongs to the heat shock protein 70 family.</text>
</comment>
<proteinExistence type="inferred from homology"/>
<dbReference type="GO" id="GO:0005524">
    <property type="term" value="F:ATP binding"/>
    <property type="evidence" value="ECO:0007669"/>
    <property type="project" value="UniProtKB-KW"/>
</dbReference>
<dbReference type="Gene3D" id="3.30.420.40">
    <property type="match status" value="2"/>
</dbReference>
<keyword evidence="2" id="KW-0547">Nucleotide-binding</keyword>
<dbReference type="SUPFAM" id="SSF53067">
    <property type="entry name" value="Actin-like ATPase domain"/>
    <property type="match status" value="2"/>
</dbReference>
<gene>
    <name evidence="6" type="primary">LOC111101199</name>
</gene>
<dbReference type="InterPro" id="IPR013126">
    <property type="entry name" value="Hsp_70_fam"/>
</dbReference>
<organism evidence="5 6">
    <name type="scientific">Crassostrea virginica</name>
    <name type="common">Eastern oyster</name>
    <dbReference type="NCBI Taxonomy" id="6565"/>
    <lineage>
        <taxon>Eukaryota</taxon>
        <taxon>Metazoa</taxon>
        <taxon>Spiralia</taxon>
        <taxon>Lophotrochozoa</taxon>
        <taxon>Mollusca</taxon>
        <taxon>Bivalvia</taxon>
        <taxon>Autobranchia</taxon>
        <taxon>Pteriomorphia</taxon>
        <taxon>Ostreida</taxon>
        <taxon>Ostreoidea</taxon>
        <taxon>Ostreidae</taxon>
        <taxon>Crassostrea</taxon>
    </lineage>
</organism>
<dbReference type="GO" id="GO:0140662">
    <property type="term" value="F:ATP-dependent protein folding chaperone"/>
    <property type="evidence" value="ECO:0007669"/>
    <property type="project" value="InterPro"/>
</dbReference>
<evidence type="ECO:0000313" key="6">
    <source>
        <dbReference type="RefSeq" id="XP_022289284.1"/>
    </source>
</evidence>
<reference evidence="6" key="1">
    <citation type="submission" date="2025-08" db="UniProtKB">
        <authorList>
            <consortium name="RefSeq"/>
        </authorList>
    </citation>
    <scope>IDENTIFICATION</scope>
    <source>
        <tissue evidence="6">Whole sample</tissue>
    </source>
</reference>
<keyword evidence="3" id="KW-0067">ATP-binding</keyword>
<dbReference type="CDD" id="cd10229">
    <property type="entry name" value="ASKHA_NBD_HSP70_HSPA12"/>
    <property type="match status" value="1"/>
</dbReference>
<name>A0A8B8AH14_CRAVI</name>
<dbReference type="InterPro" id="IPR043129">
    <property type="entry name" value="ATPase_NBD"/>
</dbReference>
<feature type="compositionally biased region" description="Acidic residues" evidence="4">
    <location>
        <begin position="1"/>
        <end position="22"/>
    </location>
</feature>
<keyword evidence="5" id="KW-1185">Reference proteome</keyword>
<accession>A0A8B8AH14</accession>
<dbReference type="KEGG" id="cvn:111101199"/>
<dbReference type="GeneID" id="111101199"/>
<sequence length="615" mass="70334">MEVDEDDDIILPEMSDSEDDDSKLESRSKRTIVAALDLGTTYSGYAFSFTEDWPKVYTSFYRAEEFVAQKAPTVLLLHPNQSFYKFGFEAEREYAILSEDNKHQDYYFFNRLKSYFDPELSEMVHVTKKSVIADENGKECNAMEIFSIFIKHLADSVIEDAEKKLKQDGDINPNIRLGDIDFFITVPSYWDDTVRMLMIEAAKSIGIPKDQVKIVLESEAASIYCQYMHLDDFNEQAKESYRDKIIPGYKYMVIDLGGGTADLTVHERTTDNSMKYAVDPVVVRWGGAKVDAAYWQFCCDLFGQENMKRFKENHREDYLIFFRAFEVQKRAGPLAASENVYIRIPLALVEIIGGNEKIAVAISSSKYNGIVSFEKVSYKCKIPNTEYEKLFEETCENITTQLKKLLDDQDLNAIQVVLLVGGFADCYIIKNKIIQEILTQRKKILIIPKEPSSAILKGAVYIGHTSKAVTLRISSYTFGIQNWPTFDSEKHPADRKTKVADQERCREVFVKFLSKGDKISPKHRKTFILEVLKPDEDKLECGIFMSSEKDPKFTDEKGVLKIGSVIIDLPKVDKGTAIEIEEEINILDTEVRVTVTELQKFGEFQEVFDILSVEP</sequence>
<protein>
    <submittedName>
        <fullName evidence="6">Heat shock 70 kDa protein 12A-like</fullName>
    </submittedName>
</protein>
<dbReference type="PANTHER" id="PTHR14187:SF5">
    <property type="entry name" value="HEAT SHOCK 70 KDA PROTEIN 12A"/>
    <property type="match status" value="1"/>
</dbReference>
<evidence type="ECO:0000256" key="1">
    <source>
        <dbReference type="ARBA" id="ARBA00007381"/>
    </source>
</evidence>
<dbReference type="AlphaFoldDB" id="A0A8B8AH14"/>
<dbReference type="Proteomes" id="UP000694844">
    <property type="component" value="Chromosome 6"/>
</dbReference>
<evidence type="ECO:0000313" key="5">
    <source>
        <dbReference type="Proteomes" id="UP000694844"/>
    </source>
</evidence>
<dbReference type="RefSeq" id="XP_022289284.1">
    <property type="nucleotide sequence ID" value="XM_022433576.1"/>
</dbReference>
<dbReference type="Gene3D" id="3.90.640.10">
    <property type="entry name" value="Actin, Chain A, domain 4"/>
    <property type="match status" value="1"/>
</dbReference>
<evidence type="ECO:0000256" key="3">
    <source>
        <dbReference type="ARBA" id="ARBA00022840"/>
    </source>
</evidence>
<evidence type="ECO:0000256" key="2">
    <source>
        <dbReference type="ARBA" id="ARBA00022741"/>
    </source>
</evidence>
<dbReference type="OrthoDB" id="2963168at2759"/>
<evidence type="ECO:0000256" key="4">
    <source>
        <dbReference type="SAM" id="MobiDB-lite"/>
    </source>
</evidence>
<feature type="region of interest" description="Disordered" evidence="4">
    <location>
        <begin position="1"/>
        <end position="24"/>
    </location>
</feature>